<evidence type="ECO:0000313" key="2">
    <source>
        <dbReference type="EMBL" id="KAJ7769887.1"/>
    </source>
</evidence>
<gene>
    <name evidence="2" type="ORF">B0H16DRAFT_1516723</name>
</gene>
<name>A0AAD7JSZ9_9AGAR</name>
<evidence type="ECO:0000313" key="3">
    <source>
        <dbReference type="Proteomes" id="UP001215598"/>
    </source>
</evidence>
<reference evidence="2" key="1">
    <citation type="submission" date="2023-03" db="EMBL/GenBank/DDBJ databases">
        <title>Massive genome expansion in bonnet fungi (Mycena s.s.) driven by repeated elements and novel gene families across ecological guilds.</title>
        <authorList>
            <consortium name="Lawrence Berkeley National Laboratory"/>
            <person name="Harder C.B."/>
            <person name="Miyauchi S."/>
            <person name="Viragh M."/>
            <person name="Kuo A."/>
            <person name="Thoen E."/>
            <person name="Andreopoulos B."/>
            <person name="Lu D."/>
            <person name="Skrede I."/>
            <person name="Drula E."/>
            <person name="Henrissat B."/>
            <person name="Morin E."/>
            <person name="Kohler A."/>
            <person name="Barry K."/>
            <person name="LaButti K."/>
            <person name="Morin E."/>
            <person name="Salamov A."/>
            <person name="Lipzen A."/>
            <person name="Mereny Z."/>
            <person name="Hegedus B."/>
            <person name="Baldrian P."/>
            <person name="Stursova M."/>
            <person name="Weitz H."/>
            <person name="Taylor A."/>
            <person name="Grigoriev I.V."/>
            <person name="Nagy L.G."/>
            <person name="Martin F."/>
            <person name="Kauserud H."/>
        </authorList>
    </citation>
    <scope>NUCLEOTIDE SEQUENCE</scope>
    <source>
        <strain evidence="2">CBHHK182m</strain>
    </source>
</reference>
<proteinExistence type="predicted"/>
<feature type="compositionally biased region" description="Acidic residues" evidence="1">
    <location>
        <begin position="83"/>
        <end position="94"/>
    </location>
</feature>
<dbReference type="AlphaFoldDB" id="A0AAD7JSZ9"/>
<evidence type="ECO:0000256" key="1">
    <source>
        <dbReference type="SAM" id="MobiDB-lite"/>
    </source>
</evidence>
<feature type="region of interest" description="Disordered" evidence="1">
    <location>
        <begin position="72"/>
        <end position="94"/>
    </location>
</feature>
<sequence length="159" mass="17752">MSNEGTWIVHCVPSPQSQVRVRRTQFKLKYQVPCIQCTKLHPCTNLAIGSLCKACSVRRVIAIEAATEDIADAESKPDASVADLDDESEVDDGEMSDEVRALRTEKQVAEAFGAIYLQINDIHATASDAQPAVSMMVWRQTSSLIRKMMRLERIFHENS</sequence>
<dbReference type="EMBL" id="JARKIB010000017">
    <property type="protein sequence ID" value="KAJ7769887.1"/>
    <property type="molecule type" value="Genomic_DNA"/>
</dbReference>
<accession>A0AAD7JSZ9</accession>
<protein>
    <submittedName>
        <fullName evidence="2">Uncharacterized protein</fullName>
    </submittedName>
</protein>
<organism evidence="2 3">
    <name type="scientific">Mycena metata</name>
    <dbReference type="NCBI Taxonomy" id="1033252"/>
    <lineage>
        <taxon>Eukaryota</taxon>
        <taxon>Fungi</taxon>
        <taxon>Dikarya</taxon>
        <taxon>Basidiomycota</taxon>
        <taxon>Agaricomycotina</taxon>
        <taxon>Agaricomycetes</taxon>
        <taxon>Agaricomycetidae</taxon>
        <taxon>Agaricales</taxon>
        <taxon>Marasmiineae</taxon>
        <taxon>Mycenaceae</taxon>
        <taxon>Mycena</taxon>
    </lineage>
</organism>
<dbReference type="Proteomes" id="UP001215598">
    <property type="component" value="Unassembled WGS sequence"/>
</dbReference>
<keyword evidence="3" id="KW-1185">Reference proteome</keyword>
<comment type="caution">
    <text evidence="2">The sequence shown here is derived from an EMBL/GenBank/DDBJ whole genome shotgun (WGS) entry which is preliminary data.</text>
</comment>